<protein>
    <submittedName>
        <fullName evidence="1">Uncharacterized protein</fullName>
    </submittedName>
</protein>
<dbReference type="Proteomes" id="UP001213799">
    <property type="component" value="Unassembled WGS sequence"/>
</dbReference>
<dbReference type="RefSeq" id="XP_056753156.1">
    <property type="nucleotide sequence ID" value="XM_056897371.1"/>
</dbReference>
<accession>A0AAD6E7C9</accession>
<dbReference type="GeneID" id="81587613"/>
<dbReference type="AlphaFoldDB" id="A0AAD6E7C9"/>
<comment type="caution">
    <text evidence="1">The sequence shown here is derived from an EMBL/GenBank/DDBJ whole genome shotgun (WGS) entry which is preliminary data.</text>
</comment>
<gene>
    <name evidence="1" type="ORF">N7537_006314</name>
</gene>
<proteinExistence type="predicted"/>
<reference evidence="1" key="2">
    <citation type="submission" date="2023-01" db="EMBL/GenBank/DDBJ databases">
        <authorList>
            <person name="Petersen C."/>
        </authorList>
    </citation>
    <scope>NUCLEOTIDE SEQUENCE</scope>
    <source>
        <strain evidence="1">IBT 12815</strain>
    </source>
</reference>
<name>A0AAD6E7C9_9EURO</name>
<reference evidence="1" key="1">
    <citation type="journal article" date="2023" name="IMA Fungus">
        <title>Comparative genomic study of the Penicillium genus elucidates a diverse pangenome and 15 lateral gene transfer events.</title>
        <authorList>
            <person name="Petersen C."/>
            <person name="Sorensen T."/>
            <person name="Nielsen M.R."/>
            <person name="Sondergaard T.E."/>
            <person name="Sorensen J.L."/>
            <person name="Fitzpatrick D.A."/>
            <person name="Frisvad J.C."/>
            <person name="Nielsen K.L."/>
        </authorList>
    </citation>
    <scope>NUCLEOTIDE SEQUENCE</scope>
    <source>
        <strain evidence="1">IBT 12815</strain>
    </source>
</reference>
<dbReference type="EMBL" id="JAQJAE010000003">
    <property type="protein sequence ID" value="KAJ5603358.1"/>
    <property type="molecule type" value="Genomic_DNA"/>
</dbReference>
<sequence>MDFEGSMKSPSDDSIFDFGARAERTVLPPLSSTKPDGYPWSDQYDREYATSIHGGRQILQSQLQPLQEGT</sequence>
<keyword evidence="2" id="KW-1185">Reference proteome</keyword>
<organism evidence="1 2">
    <name type="scientific">Penicillium hordei</name>
    <dbReference type="NCBI Taxonomy" id="40994"/>
    <lineage>
        <taxon>Eukaryota</taxon>
        <taxon>Fungi</taxon>
        <taxon>Dikarya</taxon>
        <taxon>Ascomycota</taxon>
        <taxon>Pezizomycotina</taxon>
        <taxon>Eurotiomycetes</taxon>
        <taxon>Eurotiomycetidae</taxon>
        <taxon>Eurotiales</taxon>
        <taxon>Aspergillaceae</taxon>
        <taxon>Penicillium</taxon>
    </lineage>
</organism>
<evidence type="ECO:0000313" key="2">
    <source>
        <dbReference type="Proteomes" id="UP001213799"/>
    </source>
</evidence>
<evidence type="ECO:0000313" key="1">
    <source>
        <dbReference type="EMBL" id="KAJ5603358.1"/>
    </source>
</evidence>